<dbReference type="GO" id="GO:0051539">
    <property type="term" value="F:4 iron, 4 sulfur cluster binding"/>
    <property type="evidence" value="ECO:0007669"/>
    <property type="project" value="UniProtKB-UniRule"/>
</dbReference>
<accession>A0A8J4DCT9</accession>
<name>A0A8J4DCT9_9CHLO</name>
<feature type="region of interest" description="Disordered" evidence="20">
    <location>
        <begin position="459"/>
        <end position="478"/>
    </location>
</feature>
<dbReference type="EC" id="3.1.-.-" evidence="19"/>
<dbReference type="InterPro" id="IPR047187">
    <property type="entry name" value="SF1_C_Upf1"/>
</dbReference>
<proteinExistence type="inferred from homology"/>
<comment type="catalytic activity">
    <reaction evidence="18 19">
        <text>ATP + H2O = ADP + phosphate + H(+)</text>
        <dbReference type="Rhea" id="RHEA:13065"/>
        <dbReference type="ChEBI" id="CHEBI:15377"/>
        <dbReference type="ChEBI" id="CHEBI:15378"/>
        <dbReference type="ChEBI" id="CHEBI:30616"/>
        <dbReference type="ChEBI" id="CHEBI:43474"/>
        <dbReference type="ChEBI" id="CHEBI:456216"/>
        <dbReference type="EC" id="3.6.4.12"/>
    </reaction>
</comment>
<feature type="domain" description="DNA2/NAM7 helicase-like C-terminal" evidence="23">
    <location>
        <begin position="1481"/>
        <end position="1726"/>
    </location>
</feature>
<evidence type="ECO:0000313" key="24">
    <source>
        <dbReference type="EMBL" id="GIL98628.1"/>
    </source>
</evidence>
<comment type="function">
    <text evidence="19">Key enzyme involved in DNA replication and DNA repair. Involved in Okazaki fragments processing by cleaving long flaps that escape FEN1: flaps that are longer than 27 nucleotides are coated by replication protein A complex (RPA), leading to recruit DNA2 which cleaves the flap until it is too short to bind RPA and becomes a substrate for FEN1. Also involved in 5'-end resection of DNA during double-strand break (DSB) repair by mediating the cleavage of 5'-ssDNA.</text>
</comment>
<evidence type="ECO:0000256" key="12">
    <source>
        <dbReference type="ARBA" id="ARBA00023004"/>
    </source>
</evidence>
<dbReference type="Gene3D" id="3.40.50.300">
    <property type="entry name" value="P-loop containing nucleotide triphosphate hydrolases"/>
    <property type="match status" value="2"/>
</dbReference>
<dbReference type="Pfam" id="PF13087">
    <property type="entry name" value="AAA_12"/>
    <property type="match status" value="1"/>
</dbReference>
<keyword evidence="14 19" id="KW-0238">DNA-binding</keyword>
<keyword evidence="6 19" id="KW-0479">Metal-binding</keyword>
<evidence type="ECO:0000256" key="9">
    <source>
        <dbReference type="ARBA" id="ARBA00022801"/>
    </source>
</evidence>
<evidence type="ECO:0000256" key="8">
    <source>
        <dbReference type="ARBA" id="ARBA00022763"/>
    </source>
</evidence>
<keyword evidence="19" id="KW-0158">Chromosome</keyword>
<keyword evidence="7 19" id="KW-0547">Nucleotide-binding</keyword>
<feature type="region of interest" description="Disordered" evidence="20">
    <location>
        <begin position="1091"/>
        <end position="1110"/>
    </location>
</feature>
<evidence type="ECO:0000256" key="4">
    <source>
        <dbReference type="ARBA" id="ARBA00022705"/>
    </source>
</evidence>
<dbReference type="InterPro" id="IPR014808">
    <property type="entry name" value="DNA_replication_fac_Dna2_N"/>
</dbReference>
<evidence type="ECO:0000256" key="6">
    <source>
        <dbReference type="ARBA" id="ARBA00022723"/>
    </source>
</evidence>
<dbReference type="Pfam" id="PF13086">
    <property type="entry name" value="AAA_11"/>
    <property type="match status" value="2"/>
</dbReference>
<dbReference type="EC" id="3.6.4.12" evidence="19"/>
<dbReference type="PANTHER" id="PTHR10887:SF433">
    <property type="entry name" value="DNA REPLICATION ATP-DEPENDENT HELICASE_NUCLEASE DNA2"/>
    <property type="match status" value="1"/>
</dbReference>
<reference evidence="24" key="1">
    <citation type="journal article" date="2021" name="Proc. Natl. Acad. Sci. U.S.A.">
        <title>Three genomes in the algal genus Volvox reveal the fate of a haploid sex-determining region after a transition to homothallism.</title>
        <authorList>
            <person name="Yamamoto K."/>
            <person name="Hamaji T."/>
            <person name="Kawai-Toyooka H."/>
            <person name="Matsuzaki R."/>
            <person name="Takahashi F."/>
            <person name="Nishimura Y."/>
            <person name="Kawachi M."/>
            <person name="Noguchi H."/>
            <person name="Minakuchi Y."/>
            <person name="Umen J.G."/>
            <person name="Toyoda A."/>
            <person name="Nozaki H."/>
        </authorList>
    </citation>
    <scope>NUCLEOTIDE SEQUENCE</scope>
    <source>
        <strain evidence="24">NIES-3785</strain>
    </source>
</reference>
<keyword evidence="15 19" id="KW-0234">DNA repair</keyword>
<evidence type="ECO:0000256" key="16">
    <source>
        <dbReference type="ARBA" id="ARBA00023242"/>
    </source>
</evidence>
<evidence type="ECO:0000256" key="15">
    <source>
        <dbReference type="ARBA" id="ARBA00023204"/>
    </source>
</evidence>
<dbReference type="GO" id="GO:0017108">
    <property type="term" value="F:5'-flap endonuclease activity"/>
    <property type="evidence" value="ECO:0007669"/>
    <property type="project" value="UniProtKB-UniRule"/>
</dbReference>
<comment type="caution">
    <text evidence="24">The sequence shown here is derived from an EMBL/GenBank/DDBJ whole genome shotgun (WGS) entry which is preliminary data.</text>
</comment>
<dbReference type="GO" id="GO:0005694">
    <property type="term" value="C:chromosome"/>
    <property type="evidence" value="ECO:0007669"/>
    <property type="project" value="UniProtKB-SubCell"/>
</dbReference>
<evidence type="ECO:0000256" key="11">
    <source>
        <dbReference type="ARBA" id="ARBA00022840"/>
    </source>
</evidence>
<dbReference type="PANTHER" id="PTHR10887">
    <property type="entry name" value="DNA2/NAM7 HELICASE FAMILY"/>
    <property type="match status" value="1"/>
</dbReference>
<dbReference type="GO" id="GO:0006281">
    <property type="term" value="P:DNA repair"/>
    <property type="evidence" value="ECO:0007669"/>
    <property type="project" value="UniProtKB-KW"/>
</dbReference>
<dbReference type="Proteomes" id="UP000722791">
    <property type="component" value="Unassembled WGS sequence"/>
</dbReference>
<comment type="similarity">
    <text evidence="2 19">Belongs to the DNA2/NAM7 helicase family.</text>
</comment>
<dbReference type="InterPro" id="IPR011604">
    <property type="entry name" value="PDDEXK-like_dom_sf"/>
</dbReference>
<dbReference type="GO" id="GO:0017116">
    <property type="term" value="F:single-stranded DNA helicase activity"/>
    <property type="evidence" value="ECO:0007669"/>
    <property type="project" value="UniProtKB-UniRule"/>
</dbReference>
<dbReference type="CDD" id="cd18808">
    <property type="entry name" value="SF1_C_Upf1"/>
    <property type="match status" value="1"/>
</dbReference>
<keyword evidence="10 19" id="KW-0347">Helicase</keyword>
<comment type="cofactor">
    <cofactor evidence="1">
        <name>[4Fe-4S] cluster</name>
        <dbReference type="ChEBI" id="CHEBI:49883"/>
    </cofactor>
</comment>
<dbReference type="InterPro" id="IPR041677">
    <property type="entry name" value="DNA2/NAM7_AAA_11"/>
</dbReference>
<dbReference type="Pfam" id="PF08696">
    <property type="entry name" value="Dna2"/>
    <property type="match status" value="1"/>
</dbReference>
<keyword evidence="4 19" id="KW-0235">DNA replication</keyword>
<dbReference type="GO" id="GO:0003677">
    <property type="term" value="F:DNA binding"/>
    <property type="evidence" value="ECO:0007669"/>
    <property type="project" value="UniProtKB-UniRule"/>
</dbReference>
<keyword evidence="11 19" id="KW-0067">ATP-binding</keyword>
<dbReference type="GO" id="GO:0071932">
    <property type="term" value="P:replication fork reversal"/>
    <property type="evidence" value="ECO:0007669"/>
    <property type="project" value="TreeGrafter"/>
</dbReference>
<dbReference type="GO" id="GO:0005737">
    <property type="term" value="C:cytoplasm"/>
    <property type="evidence" value="ECO:0007669"/>
    <property type="project" value="TreeGrafter"/>
</dbReference>
<feature type="domain" description="DNA replication factor Dna2 N-terminal" evidence="21">
    <location>
        <begin position="558"/>
        <end position="767"/>
    </location>
</feature>
<organism evidence="24 25">
    <name type="scientific">Volvox reticuliferus</name>
    <dbReference type="NCBI Taxonomy" id="1737510"/>
    <lineage>
        <taxon>Eukaryota</taxon>
        <taxon>Viridiplantae</taxon>
        <taxon>Chlorophyta</taxon>
        <taxon>core chlorophytes</taxon>
        <taxon>Chlorophyceae</taxon>
        <taxon>CS clade</taxon>
        <taxon>Chlamydomonadales</taxon>
        <taxon>Volvocaceae</taxon>
        <taxon>Volvox</taxon>
    </lineage>
</organism>
<gene>
    <name evidence="24" type="ORF">Vretimale_3870</name>
</gene>
<evidence type="ECO:0000313" key="25">
    <source>
        <dbReference type="Proteomes" id="UP000722791"/>
    </source>
</evidence>
<evidence type="ECO:0000256" key="7">
    <source>
        <dbReference type="ARBA" id="ARBA00022741"/>
    </source>
</evidence>
<evidence type="ECO:0000256" key="3">
    <source>
        <dbReference type="ARBA" id="ARBA00022485"/>
    </source>
</evidence>
<dbReference type="InterPro" id="IPR027417">
    <property type="entry name" value="P-loop_NTPase"/>
</dbReference>
<dbReference type="InterPro" id="IPR045055">
    <property type="entry name" value="DNA2/NAM7-like"/>
</dbReference>
<evidence type="ECO:0000259" key="23">
    <source>
        <dbReference type="Pfam" id="PF13087"/>
    </source>
</evidence>
<feature type="region of interest" description="Disordered" evidence="20">
    <location>
        <begin position="1"/>
        <end position="25"/>
    </location>
</feature>
<dbReference type="Gene3D" id="3.90.320.10">
    <property type="match status" value="1"/>
</dbReference>
<dbReference type="EMBL" id="BNCQ01000005">
    <property type="protein sequence ID" value="GIL98628.1"/>
    <property type="molecule type" value="Genomic_DNA"/>
</dbReference>
<keyword evidence="17 19" id="KW-0511">Multifunctional enzyme</keyword>
<evidence type="ECO:0000259" key="22">
    <source>
        <dbReference type="Pfam" id="PF13086"/>
    </source>
</evidence>
<dbReference type="GO" id="GO:0033567">
    <property type="term" value="P:DNA replication, Okazaki fragment processing"/>
    <property type="evidence" value="ECO:0007669"/>
    <property type="project" value="UniProtKB-UniRule"/>
</dbReference>
<keyword evidence="13 19" id="KW-0411">Iron-sulfur</keyword>
<protein>
    <recommendedName>
        <fullName evidence="19">DNA replication ATP-dependent helicase/nuclease</fullName>
        <ecNumber evidence="19">3.1.-.-</ecNumber>
        <ecNumber evidence="19">3.6.4.12</ecNumber>
    </recommendedName>
</protein>
<dbReference type="GO" id="GO:0005634">
    <property type="term" value="C:nucleus"/>
    <property type="evidence" value="ECO:0007669"/>
    <property type="project" value="UniProtKB-SubCell"/>
</dbReference>
<dbReference type="GO" id="GO:0046872">
    <property type="term" value="F:metal ion binding"/>
    <property type="evidence" value="ECO:0007669"/>
    <property type="project" value="UniProtKB-UniRule"/>
</dbReference>
<evidence type="ECO:0000256" key="17">
    <source>
        <dbReference type="ARBA" id="ARBA00023268"/>
    </source>
</evidence>
<evidence type="ECO:0000259" key="21">
    <source>
        <dbReference type="Pfam" id="PF08696"/>
    </source>
</evidence>
<evidence type="ECO:0000256" key="20">
    <source>
        <dbReference type="SAM" id="MobiDB-lite"/>
    </source>
</evidence>
<evidence type="ECO:0000256" key="1">
    <source>
        <dbReference type="ARBA" id="ARBA00001966"/>
    </source>
</evidence>
<comment type="subcellular location">
    <subcellularLocation>
        <location evidence="19">Nucleus</location>
    </subcellularLocation>
    <subcellularLocation>
        <location evidence="19">Chromosome</location>
    </subcellularLocation>
</comment>
<evidence type="ECO:0000256" key="5">
    <source>
        <dbReference type="ARBA" id="ARBA00022722"/>
    </source>
</evidence>
<evidence type="ECO:0000256" key="2">
    <source>
        <dbReference type="ARBA" id="ARBA00007913"/>
    </source>
</evidence>
<feature type="domain" description="DNA2/NAM7 helicase helicase" evidence="22">
    <location>
        <begin position="1303"/>
        <end position="1388"/>
    </location>
</feature>
<evidence type="ECO:0000256" key="19">
    <source>
        <dbReference type="RuleBase" id="RU367041"/>
    </source>
</evidence>
<evidence type="ECO:0000256" key="18">
    <source>
        <dbReference type="ARBA" id="ARBA00047995"/>
    </source>
</evidence>
<keyword evidence="12 19" id="KW-0408">Iron</keyword>
<evidence type="ECO:0000256" key="14">
    <source>
        <dbReference type="ARBA" id="ARBA00023125"/>
    </source>
</evidence>
<dbReference type="InterPro" id="IPR041679">
    <property type="entry name" value="DNA2/NAM7-like_C"/>
</dbReference>
<evidence type="ECO:0000256" key="10">
    <source>
        <dbReference type="ARBA" id="ARBA00022806"/>
    </source>
</evidence>
<evidence type="ECO:0000256" key="13">
    <source>
        <dbReference type="ARBA" id="ARBA00023014"/>
    </source>
</evidence>
<dbReference type="GO" id="GO:0005524">
    <property type="term" value="F:ATP binding"/>
    <property type="evidence" value="ECO:0007669"/>
    <property type="project" value="UniProtKB-UniRule"/>
</dbReference>
<dbReference type="CDD" id="cd18041">
    <property type="entry name" value="DEXXQc_DNA2"/>
    <property type="match status" value="1"/>
</dbReference>
<sequence length="1769" mass="188890">MLEPLLARRSSHRSASTSSPTAARLGRMDVQPRCEEWVPLLLTAPTPIGGTAEGIDADFMPISDDMIMQEVLASTDTEKTPAAGRRPCRAVVAQSANAVRPVLCTPSVLMVGGKLPLRPSGKKAASGGNKRRRALLDILDQVEFMVRHRGNVGPSQPSAPLQRYRRIEAGMLPTASTEEAKHQACPDAETPCPADAEAMTGDASQDTPAARCAPREQASRLPSNGLEAALLNSETRDEGYICVCGVAAGEPTTRSSPKRTAEYIIPTQPLEVKFPDSILGTDRNSYDYGSEGRLAAPVVTSTIMRDFCLAMPPPVARTTPEALMSGLGPATQPLAPEQVLATPAQDVTSSVRGNHSHDGETAAAMHETVAVGERYQPSSAATAGRCTQLVVCPNVGGNASRAGPVSMAAADDDDDAFWGNVDVDALVANATSQQPSIRGAELISSCPTGINPAFLPEPSHQAAPGIRPNKQRSAHGLQHRENYPPRAAMPAQQLSESGPPYGEHNSARSARTPVRSECAPMPVAPLLGEREEVHFVVLEVEELPSGHGKVLRCFNEYKGMETRVCLRDMWADLEVQPGDTVNVVGGRVLASLTCTSLEVSATEGLLIVHPDVLLSGTSVCTAIRCARQAWMQERVASGPGGEKALIGSMLHEILQRSLRTAMAGKLDKNVMITEARSILASNTDKILESNQDEASVLAYIMQQLDAIISWCTSYVTPNPAAPLGGRIEGGSGDASTFCRVLEVLDIEESIWAPKYGLKGQLDASLRVKLSIGEPLRASVVQNCLQREPGHFHGLRGRRASEGPQTGAMQAGDGVAGVICVDHRQPDARCSTGKPQYPWAASKAALGAVPSAGPHTLHRPMEALLDAAGGLIAPFEFKTGKNRHEHRAQVLLYLLLMEDRYQTAVQTGLLWNSQKPTMQVVRYAHHELASLIMHRNRLAAYLVGPATEPPPPLQGSEADRKCEYCGVRSTCALYLAAAGLGGAVQGDPAQANVQALAAQQPADMDLHQSLREKLLTVSPSSAAFFARWVRLVDLEEHAVRGRRTDMWVLSGAQREQLGGCLSQLLLERELPPIGKAEDQRFVYMFRRRTDANEAAGGPGSAEDSLDGDTDVESGTGGFLGSGFAPGDLALLGVEGRHAGAARVTVMEVTKDTLTLACRKELKYIKLGDAPRPMCGCCTNGPRPPAALGRCNVCASSSERVTWRVDRDESASLFAQLRLNLALLCVAGVGSGWLGGGGHKDSAVDAAWARREGHLAQLRKLIIELEPPQQGLGHSSLCASSQLSASAASIQLQANSYLREHAHEMNGEQLEAVQRVLAMQDYVILLGMPGTGKTTTILYMIRALVETRASILVTSYTNSAVDNILMKLVGTPVSFVRLGAAQTVHPAIRPYMPGGEQHPDTSVAGLQDVMARVNVVGCTCLSVHHPLLVGRTFSVCILDEASQVTLPASIGSLAMARSFLLVGDHYQLSPLVMSREATQGGLSISLFRLLSEAHPQAVVTLRSQYRMAADIMALSNSLVYNGRMLCGSTTVAEATLRLPYLTNLASYGPGVAQVLSPSSPWPRDTPVPRWLMALMKPECRVVFLDTDNVAGCREVVLRDGIINKGEVHLVHAITSALITAGLSPREIGVASPYKAQVIVLQQALAGLGVSLPKGAPDVGEGARVESTDSGGAVVLTVDKYQGWDKSAILLSLVRCNSSHRAGRLLTDWQRLNVAITRARTKLVLLGSAATLASIPMLEDMLLFLKRKSWVQQLAVDCLAELPALPIVKPEV</sequence>
<dbReference type="InterPro" id="IPR026851">
    <property type="entry name" value="Dna2/JHS1_DEXXQ-box"/>
</dbReference>
<keyword evidence="16 19" id="KW-0539">Nucleus</keyword>
<feature type="compositionally biased region" description="Low complexity" evidence="20">
    <location>
        <begin position="13"/>
        <end position="24"/>
    </location>
</feature>
<feature type="domain" description="DNA2/NAM7 helicase helicase" evidence="22">
    <location>
        <begin position="1405"/>
        <end position="1473"/>
    </location>
</feature>
<dbReference type="SUPFAM" id="SSF52540">
    <property type="entry name" value="P-loop containing nucleoside triphosphate hydrolases"/>
    <property type="match status" value="1"/>
</dbReference>
<keyword evidence="3 19" id="KW-0004">4Fe-4S</keyword>
<feature type="region of interest" description="Disordered" evidence="20">
    <location>
        <begin position="487"/>
        <end position="515"/>
    </location>
</feature>
<keyword evidence="9 19" id="KW-0378">Hydrolase</keyword>
<keyword evidence="8 19" id="KW-0227">DNA damage</keyword>
<keyword evidence="5 19" id="KW-0540">Nuclease</keyword>